<evidence type="ECO:0000313" key="4">
    <source>
        <dbReference type="Proteomes" id="UP000282084"/>
    </source>
</evidence>
<feature type="region of interest" description="Disordered" evidence="1">
    <location>
        <begin position="1"/>
        <end position="23"/>
    </location>
</feature>
<evidence type="ECO:0000313" key="3">
    <source>
        <dbReference type="EMBL" id="RKT56871.1"/>
    </source>
</evidence>
<feature type="transmembrane region" description="Helical" evidence="2">
    <location>
        <begin position="28"/>
        <end position="50"/>
    </location>
</feature>
<sequence length="51" mass="5574">MEEGERAEGDDRRDQGRRPERSRCSGRVVAILALLVQVVALAGGIVDLVVR</sequence>
<keyword evidence="2" id="KW-0812">Transmembrane</keyword>
<protein>
    <submittedName>
        <fullName evidence="3">Uncharacterized protein</fullName>
    </submittedName>
</protein>
<keyword evidence="4" id="KW-1185">Reference proteome</keyword>
<proteinExistence type="predicted"/>
<evidence type="ECO:0000256" key="1">
    <source>
        <dbReference type="SAM" id="MobiDB-lite"/>
    </source>
</evidence>
<name>A0A495W5A1_9PSEU</name>
<comment type="caution">
    <text evidence="3">The sequence shown here is derived from an EMBL/GenBank/DDBJ whole genome shotgun (WGS) entry which is preliminary data.</text>
</comment>
<accession>A0A495W5A1</accession>
<dbReference type="AlphaFoldDB" id="A0A495W5A1"/>
<keyword evidence="2" id="KW-1133">Transmembrane helix</keyword>
<organism evidence="3 4">
    <name type="scientific">Saccharothrix australiensis</name>
    <dbReference type="NCBI Taxonomy" id="2072"/>
    <lineage>
        <taxon>Bacteria</taxon>
        <taxon>Bacillati</taxon>
        <taxon>Actinomycetota</taxon>
        <taxon>Actinomycetes</taxon>
        <taxon>Pseudonocardiales</taxon>
        <taxon>Pseudonocardiaceae</taxon>
        <taxon>Saccharothrix</taxon>
    </lineage>
</organism>
<evidence type="ECO:0000256" key="2">
    <source>
        <dbReference type="SAM" id="Phobius"/>
    </source>
</evidence>
<keyword evidence="2" id="KW-0472">Membrane</keyword>
<dbReference type="RefSeq" id="WP_170212010.1">
    <property type="nucleotide sequence ID" value="NZ_RBXO01000001.1"/>
</dbReference>
<gene>
    <name evidence="3" type="ORF">C8E97_5584</name>
</gene>
<dbReference type="Proteomes" id="UP000282084">
    <property type="component" value="Unassembled WGS sequence"/>
</dbReference>
<reference evidence="3 4" key="1">
    <citation type="submission" date="2018-10" db="EMBL/GenBank/DDBJ databases">
        <title>Sequencing the genomes of 1000 actinobacteria strains.</title>
        <authorList>
            <person name="Klenk H.-P."/>
        </authorList>
    </citation>
    <scope>NUCLEOTIDE SEQUENCE [LARGE SCALE GENOMIC DNA]</scope>
    <source>
        <strain evidence="3 4">DSM 43800</strain>
    </source>
</reference>
<dbReference type="EMBL" id="RBXO01000001">
    <property type="protein sequence ID" value="RKT56871.1"/>
    <property type="molecule type" value="Genomic_DNA"/>
</dbReference>